<dbReference type="InterPro" id="IPR003438">
    <property type="entry name" value="GDNF_rcpt"/>
</dbReference>
<dbReference type="GO" id="GO:0007399">
    <property type="term" value="P:nervous system development"/>
    <property type="evidence" value="ECO:0007669"/>
    <property type="project" value="TreeGrafter"/>
</dbReference>
<dbReference type="Proteomes" id="UP001286313">
    <property type="component" value="Unassembled WGS sequence"/>
</dbReference>
<dbReference type="GO" id="GO:0038023">
    <property type="term" value="F:signaling receptor activity"/>
    <property type="evidence" value="ECO:0007669"/>
    <property type="project" value="InterPro"/>
</dbReference>
<sequence length="214" mass="23468">MNFVIPHDKSSPSFSKSKREDCLKAWLQLRETPLLGCICPDSKDKKCARLYSLVNENPCVGSGYPGRVAAMSRVGASLGSPLTLLVPVPTAAATLLIISSQADPLYPLSNTHHHAQHLPPPISDHNVSLQQLKYVSGTCQAAFQDCLSDPGCRSHLELLRGHCEPSYCHKDACRSSIQDIYKYLLETSYELALKIALCVCRSVQTETTLTEITL</sequence>
<evidence type="ECO:0000313" key="1">
    <source>
        <dbReference type="EMBL" id="KAK3855254.1"/>
    </source>
</evidence>
<dbReference type="GO" id="GO:0043235">
    <property type="term" value="C:receptor complex"/>
    <property type="evidence" value="ECO:0007669"/>
    <property type="project" value="TreeGrafter"/>
</dbReference>
<dbReference type="InterPro" id="IPR037193">
    <property type="entry name" value="GDNF_alpha"/>
</dbReference>
<gene>
    <name evidence="1" type="ORF">Pcinc_038333</name>
</gene>
<dbReference type="GO" id="GO:0009897">
    <property type="term" value="C:external side of plasma membrane"/>
    <property type="evidence" value="ECO:0007669"/>
    <property type="project" value="TreeGrafter"/>
</dbReference>
<dbReference type="PANTHER" id="PTHR10269:SF12">
    <property type="entry name" value="GLIAL CELL LINE-DERIVED NEUROTROPHIC FAMILY RECEPTOR-LIKE, ISOFORM E"/>
    <property type="match status" value="1"/>
</dbReference>
<reference evidence="1" key="1">
    <citation type="submission" date="2023-10" db="EMBL/GenBank/DDBJ databases">
        <title>Genome assemblies of two species of porcelain crab, Petrolisthes cinctipes and Petrolisthes manimaculis (Anomura: Porcellanidae).</title>
        <authorList>
            <person name="Angst P."/>
        </authorList>
    </citation>
    <scope>NUCLEOTIDE SEQUENCE</scope>
    <source>
        <strain evidence="1">PB745_01</strain>
        <tissue evidence="1">Gill</tissue>
    </source>
</reference>
<dbReference type="EMBL" id="JAWQEG010006286">
    <property type="protein sequence ID" value="KAK3855254.1"/>
    <property type="molecule type" value="Genomic_DNA"/>
</dbReference>
<accession>A0AAE1EKH4</accession>
<name>A0AAE1EKH4_PETCI</name>
<dbReference type="PANTHER" id="PTHR10269">
    <property type="entry name" value="GDNF RECEPTOR ALPHA"/>
    <property type="match status" value="1"/>
</dbReference>
<protein>
    <recommendedName>
        <fullName evidence="3">GDNF/GAS1 domain-containing protein</fullName>
    </recommendedName>
</protein>
<dbReference type="AlphaFoldDB" id="A0AAE1EKH4"/>
<organism evidence="1 2">
    <name type="scientific">Petrolisthes cinctipes</name>
    <name type="common">Flat porcelain crab</name>
    <dbReference type="NCBI Taxonomy" id="88211"/>
    <lineage>
        <taxon>Eukaryota</taxon>
        <taxon>Metazoa</taxon>
        <taxon>Ecdysozoa</taxon>
        <taxon>Arthropoda</taxon>
        <taxon>Crustacea</taxon>
        <taxon>Multicrustacea</taxon>
        <taxon>Malacostraca</taxon>
        <taxon>Eumalacostraca</taxon>
        <taxon>Eucarida</taxon>
        <taxon>Decapoda</taxon>
        <taxon>Pleocyemata</taxon>
        <taxon>Anomura</taxon>
        <taxon>Galatheoidea</taxon>
        <taxon>Porcellanidae</taxon>
        <taxon>Petrolisthes</taxon>
    </lineage>
</organism>
<dbReference type="SUPFAM" id="SSF110035">
    <property type="entry name" value="GDNF receptor-like"/>
    <property type="match status" value="2"/>
</dbReference>
<evidence type="ECO:0000313" key="2">
    <source>
        <dbReference type="Proteomes" id="UP001286313"/>
    </source>
</evidence>
<comment type="caution">
    <text evidence="1">The sequence shown here is derived from an EMBL/GenBank/DDBJ whole genome shotgun (WGS) entry which is preliminary data.</text>
</comment>
<proteinExistence type="predicted"/>
<keyword evidence="2" id="KW-1185">Reference proteome</keyword>
<evidence type="ECO:0008006" key="3">
    <source>
        <dbReference type="Google" id="ProtNLM"/>
    </source>
</evidence>